<evidence type="ECO:0000313" key="2">
    <source>
        <dbReference type="Proteomes" id="UP001379533"/>
    </source>
</evidence>
<proteinExistence type="predicted"/>
<name>A0ABZ2K7Q9_9BACT</name>
<organism evidence="1 2">
    <name type="scientific">Pendulispora brunnea</name>
    <dbReference type="NCBI Taxonomy" id="2905690"/>
    <lineage>
        <taxon>Bacteria</taxon>
        <taxon>Pseudomonadati</taxon>
        <taxon>Myxococcota</taxon>
        <taxon>Myxococcia</taxon>
        <taxon>Myxococcales</taxon>
        <taxon>Sorangiineae</taxon>
        <taxon>Pendulisporaceae</taxon>
        <taxon>Pendulispora</taxon>
    </lineage>
</organism>
<dbReference type="RefSeq" id="WP_394845321.1">
    <property type="nucleotide sequence ID" value="NZ_CP089982.1"/>
</dbReference>
<gene>
    <name evidence="1" type="ORF">LZC95_50865</name>
</gene>
<sequence>MPSVRLGHWGQPAMAILAIAFHSRIATADAPRAESIRGVQKNPSERPVLVLMAPESARGSLEERAAGLAAAHIRAGGATLQLARIPELSLEARRAEAHALLGRWSARGVMWIQPEAADKLVVYLLVPEVPERTFRREIAAPNGQTAAALETVANVAASSAMDVLEGRAVAMEPVEAAAADAVPVAAQSEEVIAPAPFAAPREVRAPDRVAAPFRVSESERFTLSAGYAGGTFGRSVPWQHAISLSAAWAPIPQLRFGVGYDIMPIQTLREQPSLELSRHPAFGTVGYRIDFAGGLGSFDVGARITFDTVTRTADAPNGPMFAPGLPGPPGPVSRFERSTSATNLLVSVAPIAGLRFRLTEQVAMALWGGLDVPLNRLPQGGPPFMAVETDAVRFLGGVGFQLALPGSGTPAAVAAGPRRTKME</sequence>
<accession>A0ABZ2K7Q9</accession>
<reference evidence="1 2" key="1">
    <citation type="submission" date="2021-12" db="EMBL/GenBank/DDBJ databases">
        <title>Discovery of the Pendulisporaceae a myxobacterial family with distinct sporulation behavior and unique specialized metabolism.</title>
        <authorList>
            <person name="Garcia R."/>
            <person name="Popoff A."/>
            <person name="Bader C.D."/>
            <person name="Loehr J."/>
            <person name="Walesch S."/>
            <person name="Walt C."/>
            <person name="Boldt J."/>
            <person name="Bunk B."/>
            <person name="Haeckl F.J.F.P.J."/>
            <person name="Gunesch A.P."/>
            <person name="Birkelbach J."/>
            <person name="Nuebel U."/>
            <person name="Pietschmann T."/>
            <person name="Bach T."/>
            <person name="Mueller R."/>
        </authorList>
    </citation>
    <scope>NUCLEOTIDE SEQUENCE [LARGE SCALE GENOMIC DNA]</scope>
    <source>
        <strain evidence="1 2">MSr12523</strain>
    </source>
</reference>
<keyword evidence="2" id="KW-1185">Reference proteome</keyword>
<dbReference type="EMBL" id="CP089982">
    <property type="protein sequence ID" value="WXA94710.1"/>
    <property type="molecule type" value="Genomic_DNA"/>
</dbReference>
<dbReference type="Proteomes" id="UP001379533">
    <property type="component" value="Chromosome"/>
</dbReference>
<protein>
    <submittedName>
        <fullName evidence="1">Uncharacterized protein</fullName>
    </submittedName>
</protein>
<evidence type="ECO:0000313" key="1">
    <source>
        <dbReference type="EMBL" id="WXA94710.1"/>
    </source>
</evidence>